<dbReference type="AlphaFoldDB" id="S2K1N8"/>
<gene>
    <name evidence="1" type="ORF">HMPREF1544_07156</name>
</gene>
<evidence type="ECO:0000313" key="2">
    <source>
        <dbReference type="Proteomes" id="UP000014254"/>
    </source>
</evidence>
<dbReference type="OMA" id="ENGWIEN"/>
<protein>
    <submittedName>
        <fullName evidence="1">Uncharacterized protein</fullName>
    </submittedName>
</protein>
<reference evidence="2" key="1">
    <citation type="submission" date="2013-05" db="EMBL/GenBank/DDBJ databases">
        <title>The Genome sequence of Mucor circinelloides f. circinelloides 1006PhL.</title>
        <authorList>
            <consortium name="The Broad Institute Genomics Platform"/>
            <person name="Cuomo C."/>
            <person name="Earl A."/>
            <person name="Findley K."/>
            <person name="Lee S.C."/>
            <person name="Walker B."/>
            <person name="Young S."/>
            <person name="Zeng Q."/>
            <person name="Gargeya S."/>
            <person name="Fitzgerald M."/>
            <person name="Haas B."/>
            <person name="Abouelleil A."/>
            <person name="Allen A.W."/>
            <person name="Alvarado L."/>
            <person name="Arachchi H.M."/>
            <person name="Berlin A.M."/>
            <person name="Chapman S.B."/>
            <person name="Gainer-Dewar J."/>
            <person name="Goldberg J."/>
            <person name="Griggs A."/>
            <person name="Gujja S."/>
            <person name="Hansen M."/>
            <person name="Howarth C."/>
            <person name="Imamovic A."/>
            <person name="Ireland A."/>
            <person name="Larimer J."/>
            <person name="McCowan C."/>
            <person name="Murphy C."/>
            <person name="Pearson M."/>
            <person name="Poon T.W."/>
            <person name="Priest M."/>
            <person name="Roberts A."/>
            <person name="Saif S."/>
            <person name="Shea T."/>
            <person name="Sisk P."/>
            <person name="Sykes S."/>
            <person name="Wortman J."/>
            <person name="Nusbaum C."/>
            <person name="Birren B."/>
        </authorList>
    </citation>
    <scope>NUCLEOTIDE SEQUENCE [LARGE SCALE GENOMIC DNA]</scope>
    <source>
        <strain evidence="2">1006PhL</strain>
    </source>
</reference>
<dbReference type="InParanoid" id="S2K1N8"/>
<proteinExistence type="predicted"/>
<accession>S2K1N8</accession>
<organism evidence="1 2">
    <name type="scientific">Mucor circinelloides f. circinelloides (strain 1006PhL)</name>
    <name type="common">Mucormycosis agent</name>
    <name type="synonym">Calyptromyces circinelloides</name>
    <dbReference type="NCBI Taxonomy" id="1220926"/>
    <lineage>
        <taxon>Eukaryota</taxon>
        <taxon>Fungi</taxon>
        <taxon>Fungi incertae sedis</taxon>
        <taxon>Mucoromycota</taxon>
        <taxon>Mucoromycotina</taxon>
        <taxon>Mucoromycetes</taxon>
        <taxon>Mucorales</taxon>
        <taxon>Mucorineae</taxon>
        <taxon>Mucoraceae</taxon>
        <taxon>Mucor</taxon>
    </lineage>
</organism>
<evidence type="ECO:0000313" key="1">
    <source>
        <dbReference type="EMBL" id="EPB86080.1"/>
    </source>
</evidence>
<dbReference type="OrthoDB" id="2273700at2759"/>
<name>S2K1N8_MUCC1</name>
<dbReference type="EMBL" id="KE123997">
    <property type="protein sequence ID" value="EPB86080.1"/>
    <property type="molecule type" value="Genomic_DNA"/>
</dbReference>
<dbReference type="VEuPathDB" id="FungiDB:HMPREF1544_07156"/>
<sequence length="466" mass="53531">MTIEKQEQEGVEESVKRDENNIEHLYFDRTPAKDWKLVDALIYYFDQNVPMDIVYDFTEKSLQTCAKVRSGKKNRCLDLLQELKAMRTMNQTLGTKTTPRAPLMALPAEASSSSALSSSDGPIEIKKNKKVFQFSKPISDQMLVINKPRIAEKDASRVKSTFEIFIASTPSTPTSAIITQEYNHNMDDQDVNECFKKLPKVQEFLMQAISGDYANFLDRVMFYNADDSHSKNDVQAINLLKYILIDYHANCEKPAYYTDANERTPYCEHIIPIFKYFSAVYKNLSFMWCEKGLEANKQLAVCLDDEQKKLMDGVGYSVKDKAERLVMECSGEVDGEHTEEDTLKLMEATSRCLKNEMGRYQSSSWNTFGARKVLAIQAINNTITLLSTKRVEGNKWAFVEQRSALIPRDWEDSIYWVKVVELLMKLNELLIEQEEVTQKLKKEHVGIIKVKPEDTIKNVLAKMNTK</sequence>
<dbReference type="eggNOG" id="ENOG502TA3N">
    <property type="taxonomic scope" value="Eukaryota"/>
</dbReference>
<dbReference type="Proteomes" id="UP000014254">
    <property type="component" value="Unassembled WGS sequence"/>
</dbReference>
<keyword evidence="2" id="KW-1185">Reference proteome</keyword>